<keyword evidence="3" id="KW-1185">Reference proteome</keyword>
<sequence length="62" mass="7170">TGSNEKLFGCQQRDLTVVFLNLRTLPPKWELRLAVSEQLMSPSSNKDKERIKNSRQRTTEHG</sequence>
<comment type="caution">
    <text evidence="2">The sequence shown here is derived from an EMBL/GenBank/DDBJ whole genome shotgun (WGS) entry which is preliminary data.</text>
</comment>
<feature type="region of interest" description="Disordered" evidence="1">
    <location>
        <begin position="39"/>
        <end position="62"/>
    </location>
</feature>
<feature type="compositionally biased region" description="Basic and acidic residues" evidence="1">
    <location>
        <begin position="45"/>
        <end position="62"/>
    </location>
</feature>
<evidence type="ECO:0000256" key="1">
    <source>
        <dbReference type="SAM" id="MobiDB-lite"/>
    </source>
</evidence>
<evidence type="ECO:0000313" key="3">
    <source>
        <dbReference type="Proteomes" id="UP001283361"/>
    </source>
</evidence>
<feature type="non-terminal residue" evidence="2">
    <location>
        <position position="1"/>
    </location>
</feature>
<proteinExistence type="predicted"/>
<evidence type="ECO:0000313" key="2">
    <source>
        <dbReference type="EMBL" id="KAK3765875.1"/>
    </source>
</evidence>
<dbReference type="EMBL" id="JAWDGP010004272">
    <property type="protein sequence ID" value="KAK3765875.1"/>
    <property type="molecule type" value="Genomic_DNA"/>
</dbReference>
<dbReference type="Proteomes" id="UP001283361">
    <property type="component" value="Unassembled WGS sequence"/>
</dbReference>
<reference evidence="2" key="1">
    <citation type="journal article" date="2023" name="G3 (Bethesda)">
        <title>A reference genome for the long-term kleptoplast-retaining sea slug Elysia crispata morphotype clarki.</title>
        <authorList>
            <person name="Eastman K.E."/>
            <person name="Pendleton A.L."/>
            <person name="Shaikh M.A."/>
            <person name="Suttiyut T."/>
            <person name="Ogas R."/>
            <person name="Tomko P."/>
            <person name="Gavelis G."/>
            <person name="Widhalm J.R."/>
            <person name="Wisecaver J.H."/>
        </authorList>
    </citation>
    <scope>NUCLEOTIDE SEQUENCE</scope>
    <source>
        <strain evidence="2">ECLA1</strain>
    </source>
</reference>
<gene>
    <name evidence="2" type="ORF">RRG08_062421</name>
</gene>
<accession>A0AAE0ZAS9</accession>
<organism evidence="2 3">
    <name type="scientific">Elysia crispata</name>
    <name type="common">lettuce slug</name>
    <dbReference type="NCBI Taxonomy" id="231223"/>
    <lineage>
        <taxon>Eukaryota</taxon>
        <taxon>Metazoa</taxon>
        <taxon>Spiralia</taxon>
        <taxon>Lophotrochozoa</taxon>
        <taxon>Mollusca</taxon>
        <taxon>Gastropoda</taxon>
        <taxon>Heterobranchia</taxon>
        <taxon>Euthyneura</taxon>
        <taxon>Panpulmonata</taxon>
        <taxon>Sacoglossa</taxon>
        <taxon>Placobranchoidea</taxon>
        <taxon>Plakobranchidae</taxon>
        <taxon>Elysia</taxon>
    </lineage>
</organism>
<dbReference type="AlphaFoldDB" id="A0AAE0ZAS9"/>
<name>A0AAE0ZAS9_9GAST</name>
<protein>
    <submittedName>
        <fullName evidence="2">Uncharacterized protein</fullName>
    </submittedName>
</protein>